<gene>
    <name evidence="2" type="ORF">BJ212DRAFT_1298943</name>
</gene>
<feature type="transmembrane region" description="Helical" evidence="1">
    <location>
        <begin position="110"/>
        <end position="131"/>
    </location>
</feature>
<sequence length="134" mass="14938">MSHICKIFSLSQDKESVFNLNPYGAHGTRWESWFIGFLTPSSNSLEAFPTALMGIHSIKMPTGPERNSIWEARLTPVHAVWVAVWVADALLVLSTNTCAGGNVAPLPMPMWYLVAPMTMPMPIVTLNFVLLQWH</sequence>
<protein>
    <submittedName>
        <fullName evidence="2">Uncharacterized protein</fullName>
    </submittedName>
</protein>
<evidence type="ECO:0000313" key="3">
    <source>
        <dbReference type="Proteomes" id="UP000807769"/>
    </source>
</evidence>
<dbReference type="EMBL" id="JABBWG010000012">
    <property type="protein sequence ID" value="KAG1818099.1"/>
    <property type="molecule type" value="Genomic_DNA"/>
</dbReference>
<evidence type="ECO:0000313" key="2">
    <source>
        <dbReference type="EMBL" id="KAG1818099.1"/>
    </source>
</evidence>
<keyword evidence="3" id="KW-1185">Reference proteome</keyword>
<comment type="caution">
    <text evidence="2">The sequence shown here is derived from an EMBL/GenBank/DDBJ whole genome shotgun (WGS) entry which is preliminary data.</text>
</comment>
<keyword evidence="1" id="KW-0472">Membrane</keyword>
<dbReference type="Proteomes" id="UP000807769">
    <property type="component" value="Unassembled WGS sequence"/>
</dbReference>
<dbReference type="RefSeq" id="XP_041194159.1">
    <property type="nucleotide sequence ID" value="XM_041332769.1"/>
</dbReference>
<proteinExistence type="predicted"/>
<evidence type="ECO:0000256" key="1">
    <source>
        <dbReference type="SAM" id="Phobius"/>
    </source>
</evidence>
<organism evidence="2 3">
    <name type="scientific">Suillus subaureus</name>
    <dbReference type="NCBI Taxonomy" id="48587"/>
    <lineage>
        <taxon>Eukaryota</taxon>
        <taxon>Fungi</taxon>
        <taxon>Dikarya</taxon>
        <taxon>Basidiomycota</taxon>
        <taxon>Agaricomycotina</taxon>
        <taxon>Agaricomycetes</taxon>
        <taxon>Agaricomycetidae</taxon>
        <taxon>Boletales</taxon>
        <taxon>Suillineae</taxon>
        <taxon>Suillaceae</taxon>
        <taxon>Suillus</taxon>
    </lineage>
</organism>
<dbReference type="AlphaFoldDB" id="A0A9P7EDC0"/>
<dbReference type="GeneID" id="64626786"/>
<name>A0A9P7EDC0_9AGAM</name>
<feature type="transmembrane region" description="Helical" evidence="1">
    <location>
        <begin position="79"/>
        <end position="104"/>
    </location>
</feature>
<keyword evidence="1" id="KW-1133">Transmembrane helix</keyword>
<keyword evidence="1" id="KW-0812">Transmembrane</keyword>
<reference evidence="2" key="1">
    <citation type="journal article" date="2020" name="New Phytol.">
        <title>Comparative genomics reveals dynamic genome evolution in host specialist ectomycorrhizal fungi.</title>
        <authorList>
            <person name="Lofgren L.A."/>
            <person name="Nguyen N.H."/>
            <person name="Vilgalys R."/>
            <person name="Ruytinx J."/>
            <person name="Liao H.L."/>
            <person name="Branco S."/>
            <person name="Kuo A."/>
            <person name="LaButti K."/>
            <person name="Lipzen A."/>
            <person name="Andreopoulos W."/>
            <person name="Pangilinan J."/>
            <person name="Riley R."/>
            <person name="Hundley H."/>
            <person name="Na H."/>
            <person name="Barry K."/>
            <person name="Grigoriev I.V."/>
            <person name="Stajich J.E."/>
            <person name="Kennedy P.G."/>
        </authorList>
    </citation>
    <scope>NUCLEOTIDE SEQUENCE</scope>
    <source>
        <strain evidence="2">MN1</strain>
    </source>
</reference>
<accession>A0A9P7EDC0</accession>